<evidence type="ECO:0000313" key="1">
    <source>
        <dbReference type="EMBL" id="KAJ1175460.1"/>
    </source>
</evidence>
<gene>
    <name evidence="1" type="ORF">NDU88_000748</name>
</gene>
<evidence type="ECO:0000313" key="2">
    <source>
        <dbReference type="Proteomes" id="UP001066276"/>
    </source>
</evidence>
<dbReference type="Proteomes" id="UP001066276">
    <property type="component" value="Chromosome 3_2"/>
</dbReference>
<reference evidence="1" key="1">
    <citation type="journal article" date="2022" name="bioRxiv">
        <title>Sequencing and chromosome-scale assembly of the giantPleurodeles waltlgenome.</title>
        <authorList>
            <person name="Brown T."/>
            <person name="Elewa A."/>
            <person name="Iarovenko S."/>
            <person name="Subramanian E."/>
            <person name="Araus A.J."/>
            <person name="Petzold A."/>
            <person name="Susuki M."/>
            <person name="Suzuki K.-i.T."/>
            <person name="Hayashi T."/>
            <person name="Toyoda A."/>
            <person name="Oliveira C."/>
            <person name="Osipova E."/>
            <person name="Leigh N.D."/>
            <person name="Simon A."/>
            <person name="Yun M.H."/>
        </authorList>
    </citation>
    <scope>NUCLEOTIDE SEQUENCE</scope>
    <source>
        <strain evidence="1">20211129_DDA</strain>
        <tissue evidence="1">Liver</tissue>
    </source>
</reference>
<keyword evidence="2" id="KW-1185">Reference proteome</keyword>
<dbReference type="AlphaFoldDB" id="A0AAV7TGB6"/>
<accession>A0AAV7TGB6</accession>
<proteinExistence type="predicted"/>
<organism evidence="1 2">
    <name type="scientific">Pleurodeles waltl</name>
    <name type="common">Iberian ribbed newt</name>
    <dbReference type="NCBI Taxonomy" id="8319"/>
    <lineage>
        <taxon>Eukaryota</taxon>
        <taxon>Metazoa</taxon>
        <taxon>Chordata</taxon>
        <taxon>Craniata</taxon>
        <taxon>Vertebrata</taxon>
        <taxon>Euteleostomi</taxon>
        <taxon>Amphibia</taxon>
        <taxon>Batrachia</taxon>
        <taxon>Caudata</taxon>
        <taxon>Salamandroidea</taxon>
        <taxon>Salamandridae</taxon>
        <taxon>Pleurodelinae</taxon>
        <taxon>Pleurodeles</taxon>
    </lineage>
</organism>
<name>A0AAV7TGB6_PLEWA</name>
<protein>
    <submittedName>
        <fullName evidence="1">Uncharacterized protein</fullName>
    </submittedName>
</protein>
<dbReference type="EMBL" id="JANPWB010000006">
    <property type="protein sequence ID" value="KAJ1175460.1"/>
    <property type="molecule type" value="Genomic_DNA"/>
</dbReference>
<comment type="caution">
    <text evidence="1">The sequence shown here is derived from an EMBL/GenBank/DDBJ whole genome shotgun (WGS) entry which is preliminary data.</text>
</comment>
<sequence length="135" mass="13805">MPHPRSGRFRRGPRGVLQGAACLGELECCRCCRKRFGRGWRAHLGESCSGSGAPCSGSGACVAGAAAQSYPLFSGFKKPPTREGEGCTRTAALPAGRFAAAAGDLCGVKESASGLPLTGATRSVPCIRSAYLGEV</sequence>